<dbReference type="Pfam" id="PF00486">
    <property type="entry name" value="Trans_reg_C"/>
    <property type="match status" value="1"/>
</dbReference>
<dbReference type="InterPro" id="IPR039420">
    <property type="entry name" value="WalR-like"/>
</dbReference>
<dbReference type="PANTHER" id="PTHR48111">
    <property type="entry name" value="REGULATOR OF RPOS"/>
    <property type="match status" value="1"/>
</dbReference>
<evidence type="ECO:0000256" key="8">
    <source>
        <dbReference type="PROSITE-ProRule" id="PRU00169"/>
    </source>
</evidence>
<dbReference type="SMART" id="SM00862">
    <property type="entry name" value="Trans_reg_C"/>
    <property type="match status" value="1"/>
</dbReference>
<dbReference type="PROSITE" id="PS51755">
    <property type="entry name" value="OMPR_PHOB"/>
    <property type="match status" value="1"/>
</dbReference>
<dbReference type="InterPro" id="IPR001789">
    <property type="entry name" value="Sig_transdc_resp-reg_receiver"/>
</dbReference>
<dbReference type="GO" id="GO:0000156">
    <property type="term" value="F:phosphorelay response regulator activity"/>
    <property type="evidence" value="ECO:0007669"/>
    <property type="project" value="TreeGrafter"/>
</dbReference>
<dbReference type="InterPro" id="IPR001867">
    <property type="entry name" value="OmpR/PhoB-type_DNA-bd"/>
</dbReference>
<proteinExistence type="predicted"/>
<feature type="domain" description="OmpR/PhoB-type" evidence="11">
    <location>
        <begin position="125"/>
        <end position="223"/>
    </location>
</feature>
<accession>A0A1M5Y2N2</accession>
<gene>
    <name evidence="12" type="ORF">SAMN02745207_04139</name>
</gene>
<dbReference type="STRING" id="1121316.SAMN02745207_04139"/>
<dbReference type="SMART" id="SM00448">
    <property type="entry name" value="REC"/>
    <property type="match status" value="1"/>
</dbReference>
<keyword evidence="13" id="KW-1185">Reference proteome</keyword>
<evidence type="ECO:0000256" key="3">
    <source>
        <dbReference type="ARBA" id="ARBA00023012"/>
    </source>
</evidence>
<protein>
    <recommendedName>
        <fullName evidence="1">Stage 0 sporulation protein A homolog</fullName>
    </recommendedName>
</protein>
<keyword evidence="6" id="KW-0804">Transcription</keyword>
<dbReference type="SUPFAM" id="SSF52172">
    <property type="entry name" value="CheY-like"/>
    <property type="match status" value="1"/>
</dbReference>
<dbReference type="OrthoDB" id="9790442at2"/>
<evidence type="ECO:0000259" key="11">
    <source>
        <dbReference type="PROSITE" id="PS51755"/>
    </source>
</evidence>
<evidence type="ECO:0000256" key="9">
    <source>
        <dbReference type="PROSITE-ProRule" id="PRU01091"/>
    </source>
</evidence>
<evidence type="ECO:0000313" key="13">
    <source>
        <dbReference type="Proteomes" id="UP000184447"/>
    </source>
</evidence>
<evidence type="ECO:0000256" key="2">
    <source>
        <dbReference type="ARBA" id="ARBA00022553"/>
    </source>
</evidence>
<keyword evidence="5 9" id="KW-0238">DNA-binding</keyword>
<dbReference type="GO" id="GO:0006355">
    <property type="term" value="P:regulation of DNA-templated transcription"/>
    <property type="evidence" value="ECO:0007669"/>
    <property type="project" value="InterPro"/>
</dbReference>
<dbReference type="InterPro" id="IPR016032">
    <property type="entry name" value="Sig_transdc_resp-reg_C-effctor"/>
</dbReference>
<evidence type="ECO:0000313" key="12">
    <source>
        <dbReference type="EMBL" id="SHI06226.1"/>
    </source>
</evidence>
<feature type="modified residue" description="4-aspartylphosphate" evidence="8">
    <location>
        <position position="51"/>
    </location>
</feature>
<dbReference type="CDD" id="cd00383">
    <property type="entry name" value="trans_reg_C"/>
    <property type="match status" value="1"/>
</dbReference>
<keyword evidence="3" id="KW-0902">Two-component regulatory system</keyword>
<sequence length="226" mass="25594">MRILLAEDERDLSEALVTVLQKNNYSVDAVYNGQDAVEYMDAGNYDAAIFDVMMPKKDGLEALRELRSKGVEIPILLLTAKTQISDRVDGLDSGADDYLTKPFAIDELLARIRTMTRRKSEGRSENHIVMGNVKLDLVNSEIISEGGSAFLGNKEFQMMEIFMNNKDQFISAERIFERIWGYDSDADMSVIWVNISNLRKKLRKIGANTQVNAKRNTGYRLVVIDD</sequence>
<reference evidence="12 13" key="1">
    <citation type="submission" date="2016-11" db="EMBL/GenBank/DDBJ databases">
        <authorList>
            <person name="Jaros S."/>
            <person name="Januszkiewicz K."/>
            <person name="Wedrychowicz H."/>
        </authorList>
    </citation>
    <scope>NUCLEOTIDE SEQUENCE [LARGE SCALE GENOMIC DNA]</scope>
    <source>
        <strain evidence="12 13">DSM 8605</strain>
    </source>
</reference>
<organism evidence="12 13">
    <name type="scientific">Clostridium grantii DSM 8605</name>
    <dbReference type="NCBI Taxonomy" id="1121316"/>
    <lineage>
        <taxon>Bacteria</taxon>
        <taxon>Bacillati</taxon>
        <taxon>Bacillota</taxon>
        <taxon>Clostridia</taxon>
        <taxon>Eubacteriales</taxon>
        <taxon>Clostridiaceae</taxon>
        <taxon>Clostridium</taxon>
    </lineage>
</organism>
<evidence type="ECO:0000256" key="4">
    <source>
        <dbReference type="ARBA" id="ARBA00023015"/>
    </source>
</evidence>
<dbReference type="FunFam" id="3.40.50.2300:FF:000002">
    <property type="entry name" value="DNA-binding response regulator PhoP"/>
    <property type="match status" value="1"/>
</dbReference>
<dbReference type="Pfam" id="PF00072">
    <property type="entry name" value="Response_reg"/>
    <property type="match status" value="1"/>
</dbReference>
<evidence type="ECO:0000256" key="6">
    <source>
        <dbReference type="ARBA" id="ARBA00023163"/>
    </source>
</evidence>
<dbReference type="PANTHER" id="PTHR48111:SF1">
    <property type="entry name" value="TWO-COMPONENT RESPONSE REGULATOR ORR33"/>
    <property type="match status" value="1"/>
</dbReference>
<dbReference type="Gene3D" id="3.40.50.2300">
    <property type="match status" value="1"/>
</dbReference>
<dbReference type="PROSITE" id="PS50110">
    <property type="entry name" value="RESPONSE_REGULATORY"/>
    <property type="match status" value="1"/>
</dbReference>
<dbReference type="GO" id="GO:0005829">
    <property type="term" value="C:cytosol"/>
    <property type="evidence" value="ECO:0007669"/>
    <property type="project" value="TreeGrafter"/>
</dbReference>
<dbReference type="EMBL" id="FQXM01000049">
    <property type="protein sequence ID" value="SHI06226.1"/>
    <property type="molecule type" value="Genomic_DNA"/>
</dbReference>
<keyword evidence="2 8" id="KW-0597">Phosphoprotein</keyword>
<dbReference type="GO" id="GO:0000976">
    <property type="term" value="F:transcription cis-regulatory region binding"/>
    <property type="evidence" value="ECO:0007669"/>
    <property type="project" value="TreeGrafter"/>
</dbReference>
<evidence type="ECO:0000256" key="7">
    <source>
        <dbReference type="ARBA" id="ARBA00024867"/>
    </source>
</evidence>
<dbReference type="SUPFAM" id="SSF46894">
    <property type="entry name" value="C-terminal effector domain of the bipartite response regulators"/>
    <property type="match status" value="1"/>
</dbReference>
<comment type="function">
    <text evidence="7">May play the central regulatory role in sporulation. It may be an element of the effector pathway responsible for the activation of sporulation genes in response to nutritional stress. Spo0A may act in concert with spo0H (a sigma factor) to control the expression of some genes that are critical to the sporulation process.</text>
</comment>
<feature type="domain" description="Response regulatory" evidence="10">
    <location>
        <begin position="2"/>
        <end position="116"/>
    </location>
</feature>
<feature type="DNA-binding region" description="OmpR/PhoB-type" evidence="9">
    <location>
        <begin position="125"/>
        <end position="223"/>
    </location>
</feature>
<evidence type="ECO:0000259" key="10">
    <source>
        <dbReference type="PROSITE" id="PS50110"/>
    </source>
</evidence>
<dbReference type="GO" id="GO:0032993">
    <property type="term" value="C:protein-DNA complex"/>
    <property type="evidence" value="ECO:0007669"/>
    <property type="project" value="TreeGrafter"/>
</dbReference>
<name>A0A1M5Y2N2_9CLOT</name>
<evidence type="ECO:0000256" key="1">
    <source>
        <dbReference type="ARBA" id="ARBA00018672"/>
    </source>
</evidence>
<dbReference type="Gene3D" id="1.10.10.10">
    <property type="entry name" value="Winged helix-like DNA-binding domain superfamily/Winged helix DNA-binding domain"/>
    <property type="match status" value="1"/>
</dbReference>
<dbReference type="Proteomes" id="UP000184447">
    <property type="component" value="Unassembled WGS sequence"/>
</dbReference>
<dbReference type="AlphaFoldDB" id="A0A1M5Y2N2"/>
<evidence type="ECO:0000256" key="5">
    <source>
        <dbReference type="ARBA" id="ARBA00023125"/>
    </source>
</evidence>
<dbReference type="InterPro" id="IPR036388">
    <property type="entry name" value="WH-like_DNA-bd_sf"/>
</dbReference>
<dbReference type="RefSeq" id="WP_073340926.1">
    <property type="nucleotide sequence ID" value="NZ_FQXM01000049.1"/>
</dbReference>
<keyword evidence="4" id="KW-0805">Transcription regulation</keyword>
<dbReference type="InterPro" id="IPR011006">
    <property type="entry name" value="CheY-like_superfamily"/>
</dbReference>
<dbReference type="Gene3D" id="6.10.250.690">
    <property type="match status" value="1"/>
</dbReference>